<comment type="caution">
    <text evidence="2">The sequence shown here is derived from an EMBL/GenBank/DDBJ whole genome shotgun (WGS) entry which is preliminary data.</text>
</comment>
<dbReference type="AlphaFoldDB" id="A0ABC9XJ16"/>
<organism evidence="2 3">
    <name type="scientific">Grus japonensis</name>
    <name type="common">Japanese crane</name>
    <name type="synonym">Red-crowned crane</name>
    <dbReference type="NCBI Taxonomy" id="30415"/>
    <lineage>
        <taxon>Eukaryota</taxon>
        <taxon>Metazoa</taxon>
        <taxon>Chordata</taxon>
        <taxon>Craniata</taxon>
        <taxon>Vertebrata</taxon>
        <taxon>Euteleostomi</taxon>
        <taxon>Archelosauria</taxon>
        <taxon>Archosauria</taxon>
        <taxon>Dinosauria</taxon>
        <taxon>Saurischia</taxon>
        <taxon>Theropoda</taxon>
        <taxon>Coelurosauria</taxon>
        <taxon>Aves</taxon>
        <taxon>Neognathae</taxon>
        <taxon>Neoaves</taxon>
        <taxon>Gruiformes</taxon>
        <taxon>Gruidae</taxon>
        <taxon>Grus</taxon>
    </lineage>
</organism>
<gene>
    <name evidence="2" type="ORF">GRJ2_002232900</name>
</gene>
<dbReference type="Proteomes" id="UP001623348">
    <property type="component" value="Unassembled WGS sequence"/>
</dbReference>
<feature type="region of interest" description="Disordered" evidence="1">
    <location>
        <begin position="61"/>
        <end position="102"/>
    </location>
</feature>
<feature type="region of interest" description="Disordered" evidence="1">
    <location>
        <begin position="18"/>
        <end position="49"/>
    </location>
</feature>
<evidence type="ECO:0000256" key="1">
    <source>
        <dbReference type="SAM" id="MobiDB-lite"/>
    </source>
</evidence>
<protein>
    <submittedName>
        <fullName evidence="2">Coordinator of PRMT5 and differentiation stimulator</fullName>
    </submittedName>
</protein>
<accession>A0ABC9XJ16</accession>
<keyword evidence="3" id="KW-1185">Reference proteome</keyword>
<evidence type="ECO:0000313" key="2">
    <source>
        <dbReference type="EMBL" id="GAB0197675.1"/>
    </source>
</evidence>
<sequence length="148" mass="16456">MARLGAPQPRQVMAAAIESTSFEEEQLPNERKTMTWKPRKDKPKILGQNKADECLLKNIPNVLDSESEESEFSDTSHNENDVSGSPVDSVHIHPDLEDLGGEVSSMPEAVTFPELQTASVYGVEDWDKELEDSECNPYGFKGSIVKFT</sequence>
<reference evidence="2 3" key="1">
    <citation type="submission" date="2024-06" db="EMBL/GenBank/DDBJ databases">
        <title>The draft genome of Grus japonensis, version 3.</title>
        <authorList>
            <person name="Nabeshima K."/>
            <person name="Suzuki S."/>
            <person name="Onuma M."/>
        </authorList>
    </citation>
    <scope>NUCLEOTIDE SEQUENCE [LARGE SCALE GENOMIC DNA]</scope>
    <source>
        <strain evidence="2 3">451A</strain>
    </source>
</reference>
<name>A0ABC9XJ16_GRUJA</name>
<evidence type="ECO:0000313" key="3">
    <source>
        <dbReference type="Proteomes" id="UP001623348"/>
    </source>
</evidence>
<proteinExistence type="predicted"/>
<dbReference type="EMBL" id="BAAFJT010000018">
    <property type="protein sequence ID" value="GAB0197675.1"/>
    <property type="molecule type" value="Genomic_DNA"/>
</dbReference>